<organism evidence="3">
    <name type="scientific">Gibberella zeae</name>
    <name type="common">Wheat head blight fungus</name>
    <name type="synonym">Fusarium graminearum</name>
    <dbReference type="NCBI Taxonomy" id="5518"/>
    <lineage>
        <taxon>Eukaryota</taxon>
        <taxon>Fungi</taxon>
        <taxon>Dikarya</taxon>
        <taxon>Ascomycota</taxon>
        <taxon>Pezizomycotina</taxon>
        <taxon>Sordariomycetes</taxon>
        <taxon>Hypocreomycetidae</taxon>
        <taxon>Hypocreales</taxon>
        <taxon>Nectriaceae</taxon>
        <taxon>Fusarium</taxon>
    </lineage>
</organism>
<gene>
    <name evidence="3" type="ORF">FUG_LOCUS331700</name>
</gene>
<proteinExistence type="predicted"/>
<evidence type="ECO:0000256" key="1">
    <source>
        <dbReference type="SAM" id="MobiDB-lite"/>
    </source>
</evidence>
<feature type="region of interest" description="Disordered" evidence="1">
    <location>
        <begin position="81"/>
        <end position="212"/>
    </location>
</feature>
<name>A0A4E9E9Q3_GIBZA</name>
<feature type="compositionally biased region" description="Basic and acidic residues" evidence="1">
    <location>
        <begin position="202"/>
        <end position="211"/>
    </location>
</feature>
<dbReference type="InterPro" id="IPR054586">
    <property type="entry name" value="MACPF_1_fungal"/>
</dbReference>
<dbReference type="EMBL" id="CAAKMV010000137">
    <property type="protein sequence ID" value="VIO59119.1"/>
    <property type="molecule type" value="Genomic_DNA"/>
</dbReference>
<evidence type="ECO:0000313" key="3">
    <source>
        <dbReference type="EMBL" id="VIO59119.1"/>
    </source>
</evidence>
<feature type="compositionally biased region" description="Low complexity" evidence="1">
    <location>
        <begin position="89"/>
        <end position="132"/>
    </location>
</feature>
<feature type="compositionally biased region" description="Basic and acidic residues" evidence="1">
    <location>
        <begin position="351"/>
        <end position="362"/>
    </location>
</feature>
<sequence>MDILLRQDWIHSRGKFIILGALSSTYKPRSHEAYTLGEAQWVEVLENCGAMYGWCINGPMKQIVRAPKAAFQLKKIQPPASPLNPLAEASAADSDPSNKSASASSTRSSSPGTLTPASSTASSASSSPKPSTQGNSKQVVPANGVGSSTKVGNKDAHVSVKPGSVQQPSSAAGSKTQSSTAVSQASVQGSKLPVSKAVNTHAKGEKPKRVLPDFSVNDNSRIDVVVSSHEFQTSMATNDFSASSTSASLGGSYGPISASVSYSQDSMHSSSTSNTSDTYHKTMIAKYLFPRVDLSLDECLEPTDGLMKAIQKVEATKNIKDLRQLRQDYGYLFCTSLTIGGRLQTQSIMTDTEKTSEQEQKQSMKTSVGLSVASPEASASISHTQESGSANSQSQATSDKYESHAFEAMGGDTLLASNPLSWIPTVGNYNNWRIINRDGLILMSDMISGLSGLEHVRSWFEQAVPTSSKYIEFSDKLVKKIRLRLMSPNHNLCLSYKSGSDEEDFAFPPNYYFGHRPMTAVMPMAMELVHPGVHWGAIAMPNGKPEFLFSPGSYRAPAIYGYAANKVGDNLYGTKYDAEYKSTVWSITSPYDDALCHESRVIIQTVSPGNKSVPEITGNSANNTPSVSTSVSMVSSLVVFRNQQGVFLPAMSDAKDVHIWRVLKKGASPGSKVNIAEGDQIQLAWCYQDQYCGYRDFTEDAFGRRRIGPPPEAKSSILYMRLPWPRFEPVESLSDQVEPLPNTLMMSDVSQAQDSWQPALEETLKVIKGSQNVEKDILVEDCIFRLDLVKHHGRGDVNDYLLRDVSQQATFPDVIKRDEHEKNVEAEIKARKERELEERKAREEEQGDSESIGTTVMHVMLPFSNFF</sequence>
<reference evidence="3" key="1">
    <citation type="submission" date="2019-04" db="EMBL/GenBank/DDBJ databases">
        <authorList>
            <person name="Melise S."/>
            <person name="Noan J."/>
            <person name="Okalmin O."/>
        </authorList>
    </citation>
    <scope>NUCLEOTIDE SEQUENCE</scope>
    <source>
        <strain evidence="3">FN9</strain>
    </source>
</reference>
<feature type="domain" description="MACPF-like" evidence="2">
    <location>
        <begin position="231"/>
        <end position="438"/>
    </location>
</feature>
<accession>A0A4E9E9Q3</accession>
<protein>
    <recommendedName>
        <fullName evidence="2">MACPF-like domain-containing protein</fullName>
    </recommendedName>
</protein>
<feature type="compositionally biased region" description="Polar residues" evidence="1">
    <location>
        <begin position="377"/>
        <end position="398"/>
    </location>
</feature>
<feature type="region of interest" description="Disordered" evidence="1">
    <location>
        <begin position="834"/>
        <end position="853"/>
    </location>
</feature>
<dbReference type="AlphaFoldDB" id="A0A4E9E9Q3"/>
<feature type="compositionally biased region" description="Basic and acidic residues" evidence="1">
    <location>
        <begin position="834"/>
        <end position="844"/>
    </location>
</feature>
<feature type="compositionally biased region" description="Low complexity" evidence="1">
    <location>
        <begin position="176"/>
        <end position="188"/>
    </location>
</feature>
<dbReference type="Pfam" id="PF22693">
    <property type="entry name" value="MACPF_1"/>
    <property type="match status" value="1"/>
</dbReference>
<feature type="region of interest" description="Disordered" evidence="1">
    <location>
        <begin position="349"/>
        <end position="401"/>
    </location>
</feature>
<evidence type="ECO:0000259" key="2">
    <source>
        <dbReference type="Pfam" id="PF22693"/>
    </source>
</evidence>
<feature type="compositionally biased region" description="Polar residues" evidence="1">
    <location>
        <begin position="164"/>
        <end position="175"/>
    </location>
</feature>